<reference evidence="2 3" key="1">
    <citation type="submission" date="2018-06" db="EMBL/GenBank/DDBJ databases">
        <title>The Genome of Cuscuta australis (Dodder) Provides Insight into the Evolution of Plant Parasitism.</title>
        <authorList>
            <person name="Liu H."/>
        </authorList>
    </citation>
    <scope>NUCLEOTIDE SEQUENCE [LARGE SCALE GENOMIC DNA]</scope>
    <source>
        <strain evidence="3">cv. Yunnan</strain>
        <tissue evidence="2">Vines</tissue>
    </source>
</reference>
<evidence type="ECO:0000256" key="1">
    <source>
        <dbReference type="SAM" id="MobiDB-lite"/>
    </source>
</evidence>
<dbReference type="Pfam" id="PF13365">
    <property type="entry name" value="Trypsin_2"/>
    <property type="match status" value="2"/>
</dbReference>
<proteinExistence type="predicted"/>
<protein>
    <recommendedName>
        <fullName evidence="4">Glyoxysomal processing protease, glyoxysomal</fullName>
    </recommendedName>
</protein>
<gene>
    <name evidence="2" type="ORF">DM860_003542</name>
</gene>
<dbReference type="InterPro" id="IPR039245">
    <property type="entry name" value="TYSND1/DEG15"/>
</dbReference>
<dbReference type="EMBL" id="NQVE01000142">
    <property type="protein sequence ID" value="RAL44783.1"/>
    <property type="molecule type" value="Genomic_DNA"/>
</dbReference>
<dbReference type="GO" id="GO:0005777">
    <property type="term" value="C:peroxisome"/>
    <property type="evidence" value="ECO:0007669"/>
    <property type="project" value="InterPro"/>
</dbReference>
<dbReference type="Proteomes" id="UP000249390">
    <property type="component" value="Unassembled WGS sequence"/>
</dbReference>
<dbReference type="Gene3D" id="2.40.10.10">
    <property type="entry name" value="Trypsin-like serine proteases"/>
    <property type="match status" value="3"/>
</dbReference>
<comment type="caution">
    <text evidence="2">The sequence shown here is derived from an EMBL/GenBank/DDBJ whole genome shotgun (WGS) entry which is preliminary data.</text>
</comment>
<dbReference type="AlphaFoldDB" id="A0A328DL89"/>
<evidence type="ECO:0000313" key="2">
    <source>
        <dbReference type="EMBL" id="RAL44783.1"/>
    </source>
</evidence>
<organism evidence="2 3">
    <name type="scientific">Cuscuta australis</name>
    <dbReference type="NCBI Taxonomy" id="267555"/>
    <lineage>
        <taxon>Eukaryota</taxon>
        <taxon>Viridiplantae</taxon>
        <taxon>Streptophyta</taxon>
        <taxon>Embryophyta</taxon>
        <taxon>Tracheophyta</taxon>
        <taxon>Spermatophyta</taxon>
        <taxon>Magnoliopsida</taxon>
        <taxon>eudicotyledons</taxon>
        <taxon>Gunneridae</taxon>
        <taxon>Pentapetalae</taxon>
        <taxon>asterids</taxon>
        <taxon>lamiids</taxon>
        <taxon>Solanales</taxon>
        <taxon>Convolvulaceae</taxon>
        <taxon>Cuscuteae</taxon>
        <taxon>Cuscuta</taxon>
        <taxon>Cuscuta subgen. Grammica</taxon>
        <taxon>Cuscuta sect. Cleistogrammica</taxon>
    </lineage>
</organism>
<dbReference type="GO" id="GO:0004252">
    <property type="term" value="F:serine-type endopeptidase activity"/>
    <property type="evidence" value="ECO:0007669"/>
    <property type="project" value="InterPro"/>
</dbReference>
<evidence type="ECO:0000313" key="3">
    <source>
        <dbReference type="Proteomes" id="UP000249390"/>
    </source>
</evidence>
<keyword evidence="3" id="KW-1185">Reference proteome</keyword>
<feature type="compositionally biased region" description="Polar residues" evidence="1">
    <location>
        <begin position="733"/>
        <end position="749"/>
    </location>
</feature>
<dbReference type="PANTHER" id="PTHR21004:SF0">
    <property type="entry name" value="PEROXISOMAL LEADER PEPTIDE-PROCESSING PROTEASE"/>
    <property type="match status" value="1"/>
</dbReference>
<dbReference type="InterPro" id="IPR043504">
    <property type="entry name" value="Peptidase_S1_PA_chymotrypsin"/>
</dbReference>
<sequence length="749" mass="81371">MNLQEVIDVGRNFAVMVRIQGPDPKGLKMRKHAFHLYNSGRTALSASGMLLPRSFVKASVSKQFEGEGDLQSGGGCVLVITVASVLEQFLSQQHRDNMSQLDRPMLIPGAQIEILMEGKEVHAMTNKEALNWQPAELLRVVNVPTSSTAIQSLVETSSGSIEHDWEVGWSLASYGTGHQSFMESARKQVEQASFPSKTYILETESSNPSLMGKSAARVALLKVSSIQYGDHPKISTSHLNQRGDRLLSIGSPFGILSPIHFFNSISVGSISNVYPSNKSPRSLLMADIRCLPGMEGSPVFGEQAELIGILSRPLKQRTSATEIQMVIPWEAIASACSDLLEKHPQTTWNDAHHDNVIFNINSEPIKDIHGHIRLGHPSSSSIDKAAASICLITVDDGAWASGILLNKQGLILTNAHLIEPWRFGKASAIDEKHKTNPCVSTPYDQIKCPGDEKVGTHAKGAKCQGLLQAGVGPLDFSLKRENIGSNIHLERKDHRSIRVRLDSLDPWIWTNAKVIHVSKGPLDVALLQLDFVPDQLCPIVIDFRHPSPGSKSYILGHGLFGPRCDFLPSACLGVIAKVVEAKRSLNHQTTQESYFPAMLETTAAVHPGGSGGAVVNSDGFMIGLVTSNARHGGGTVIPYLNFSIPCAALEPVFKFSEDMSDLSLLEYLDKPDEQLSAVWALAPPLSSKSNPSFLLNPPLLPQDGGGGGHEAKGSRFAKFIADRREWLKKEPQVDNSGGTSQNEYISSKL</sequence>
<accession>A0A328DL89</accession>
<name>A0A328DL89_9ASTE</name>
<feature type="region of interest" description="Disordered" evidence="1">
    <location>
        <begin position="728"/>
        <end position="749"/>
    </location>
</feature>
<dbReference type="FunFam" id="2.40.10.10:FF:000096">
    <property type="entry name" value="Glyoxysomal processing protease glyoxysomal"/>
    <property type="match status" value="1"/>
</dbReference>
<dbReference type="GO" id="GO:0016485">
    <property type="term" value="P:protein processing"/>
    <property type="evidence" value="ECO:0007669"/>
    <property type="project" value="InterPro"/>
</dbReference>
<dbReference type="PANTHER" id="PTHR21004">
    <property type="entry name" value="SERINE PROTEASE-RELATED"/>
    <property type="match status" value="1"/>
</dbReference>
<dbReference type="SUPFAM" id="SSF50494">
    <property type="entry name" value="Trypsin-like serine proteases"/>
    <property type="match status" value="2"/>
</dbReference>
<dbReference type="FunFam" id="2.40.10.10:FF:000074">
    <property type="entry name" value="glyoxysomal processing protease, glyoxysomal-like"/>
    <property type="match status" value="1"/>
</dbReference>
<evidence type="ECO:0008006" key="4">
    <source>
        <dbReference type="Google" id="ProtNLM"/>
    </source>
</evidence>
<dbReference type="InterPro" id="IPR009003">
    <property type="entry name" value="Peptidase_S1_PA"/>
</dbReference>